<protein>
    <submittedName>
        <fullName evidence="4">Testis-expressed sequence 9 protein-like</fullName>
    </submittedName>
</protein>
<dbReference type="Proteomes" id="UP000504617">
    <property type="component" value="Unplaced"/>
</dbReference>
<evidence type="ECO:0000313" key="4">
    <source>
        <dbReference type="RefSeq" id="XP_013929207.1"/>
    </source>
</evidence>
<dbReference type="PANTHER" id="PTHR23313">
    <property type="entry name" value="TSEC1-RELATED"/>
    <property type="match status" value="1"/>
</dbReference>
<dbReference type="AlphaFoldDB" id="A0A6I9YY28"/>
<dbReference type="RefSeq" id="XP_013929207.1">
    <property type="nucleotide sequence ID" value="XM_014073732.1"/>
</dbReference>
<dbReference type="OrthoDB" id="269872at2759"/>
<dbReference type="SUPFAM" id="SSF57997">
    <property type="entry name" value="Tropomyosin"/>
    <property type="match status" value="1"/>
</dbReference>
<proteinExistence type="predicted"/>
<accession>A0A6I9YY28</accession>
<feature type="region of interest" description="Disordered" evidence="2">
    <location>
        <begin position="57"/>
        <end position="137"/>
    </location>
</feature>
<sequence>MAAAGEPSGEQPARPRSAAPLLAREEEYRRLNAALEAKAAAVMRQAEELMRDRREALARPVSARGDAPEEEAAAKERDINSPEPAVSFAQNKQLPKKKASTAPTIRNRPLTGRKGKRPLLSTKSRLQVDPSNTDVAAPGCSLTKLIGKIEGQLEEGNLPDLEDNLIPSSGCELGAEAQIRFLKAKLRVMQEELDAVGQECSKKEGENENLSSRLKEIEEERGRLQRAASLHQSQAEKYRLLSEEATRKSEALQQKLSTLEKELENLKRAQKQAAATQSTTDIRLNRALEEAEKYKMELNKLKQSNKDVVNQEHKKLEELKIENKRLEKQKEELVAGFKKQLKLIDILKRQKMHIESAKMLSFTEEEFMKALEWGNS</sequence>
<feature type="region of interest" description="Disordered" evidence="2">
    <location>
        <begin position="1"/>
        <end position="21"/>
    </location>
</feature>
<dbReference type="GeneID" id="106554979"/>
<evidence type="ECO:0000256" key="2">
    <source>
        <dbReference type="SAM" id="MobiDB-lite"/>
    </source>
</evidence>
<dbReference type="PANTHER" id="PTHR23313:SF0">
    <property type="entry name" value="TESTIS-EXPRESSED PROTEIN 9"/>
    <property type="match status" value="1"/>
</dbReference>
<name>A0A6I9YY28_9SAUR</name>
<gene>
    <name evidence="4" type="primary">LOC106554979</name>
</gene>
<organism evidence="3 4">
    <name type="scientific">Thamnophis sirtalis</name>
    <dbReference type="NCBI Taxonomy" id="35019"/>
    <lineage>
        <taxon>Eukaryota</taxon>
        <taxon>Metazoa</taxon>
        <taxon>Chordata</taxon>
        <taxon>Craniata</taxon>
        <taxon>Vertebrata</taxon>
        <taxon>Euteleostomi</taxon>
        <taxon>Lepidosauria</taxon>
        <taxon>Squamata</taxon>
        <taxon>Bifurcata</taxon>
        <taxon>Unidentata</taxon>
        <taxon>Episquamata</taxon>
        <taxon>Toxicofera</taxon>
        <taxon>Serpentes</taxon>
        <taxon>Colubroidea</taxon>
        <taxon>Colubridae</taxon>
        <taxon>Natricinae</taxon>
        <taxon>Thamnophis</taxon>
    </lineage>
</organism>
<evidence type="ECO:0000256" key="1">
    <source>
        <dbReference type="SAM" id="Coils"/>
    </source>
</evidence>
<evidence type="ECO:0000313" key="3">
    <source>
        <dbReference type="Proteomes" id="UP000504617"/>
    </source>
</evidence>
<keyword evidence="1" id="KW-0175">Coiled coil</keyword>
<feature type="compositionally biased region" description="Polar residues" evidence="2">
    <location>
        <begin position="121"/>
        <end position="134"/>
    </location>
</feature>
<reference evidence="4" key="1">
    <citation type="submission" date="2025-08" db="UniProtKB">
        <authorList>
            <consortium name="RefSeq"/>
        </authorList>
    </citation>
    <scope>IDENTIFICATION</scope>
</reference>
<dbReference type="KEGG" id="tsr:106554979"/>
<feature type="compositionally biased region" description="Low complexity" evidence="2">
    <location>
        <begin position="12"/>
        <end position="21"/>
    </location>
</feature>
<feature type="coiled-coil region" evidence="1">
    <location>
        <begin position="179"/>
        <end position="336"/>
    </location>
</feature>
<keyword evidence="3" id="KW-1185">Reference proteome</keyword>